<protein>
    <recommendedName>
        <fullName evidence="9">OPT oligopeptide transporter protein</fullName>
    </recommendedName>
</protein>
<dbReference type="GO" id="GO:0016020">
    <property type="term" value="C:membrane"/>
    <property type="evidence" value="ECO:0007669"/>
    <property type="project" value="UniProtKB-SubCell"/>
</dbReference>
<evidence type="ECO:0000313" key="8">
    <source>
        <dbReference type="Proteomes" id="UP000271469"/>
    </source>
</evidence>
<feature type="transmembrane region" description="Helical" evidence="6">
    <location>
        <begin position="551"/>
        <end position="570"/>
    </location>
</feature>
<proteinExistence type="predicted"/>
<evidence type="ECO:0000256" key="2">
    <source>
        <dbReference type="ARBA" id="ARBA00022448"/>
    </source>
</evidence>
<keyword evidence="8" id="KW-1185">Reference proteome</keyword>
<feature type="transmembrane region" description="Helical" evidence="6">
    <location>
        <begin position="454"/>
        <end position="473"/>
    </location>
</feature>
<feature type="transmembrane region" description="Helical" evidence="6">
    <location>
        <begin position="169"/>
        <end position="190"/>
    </location>
</feature>
<keyword evidence="5 6" id="KW-0472">Membrane</keyword>
<dbReference type="GO" id="GO:0035673">
    <property type="term" value="F:oligopeptide transmembrane transporter activity"/>
    <property type="evidence" value="ECO:0007669"/>
    <property type="project" value="InterPro"/>
</dbReference>
<feature type="transmembrane region" description="Helical" evidence="6">
    <location>
        <begin position="79"/>
        <end position="102"/>
    </location>
</feature>
<evidence type="ECO:0000256" key="6">
    <source>
        <dbReference type="SAM" id="Phobius"/>
    </source>
</evidence>
<dbReference type="NCBIfam" id="TIGR00728">
    <property type="entry name" value="OPT_sfam"/>
    <property type="match status" value="1"/>
</dbReference>
<accession>A0A3G8JPU5</accession>
<organism evidence="7 8">
    <name type="scientific">Gordonia insulae</name>
    <dbReference type="NCBI Taxonomy" id="2420509"/>
    <lineage>
        <taxon>Bacteria</taxon>
        <taxon>Bacillati</taxon>
        <taxon>Actinomycetota</taxon>
        <taxon>Actinomycetes</taxon>
        <taxon>Mycobacteriales</taxon>
        <taxon>Gordoniaceae</taxon>
        <taxon>Gordonia</taxon>
    </lineage>
</organism>
<dbReference type="NCBIfam" id="TIGR00733">
    <property type="entry name" value="OPT family oligopeptide transporter"/>
    <property type="match status" value="1"/>
</dbReference>
<evidence type="ECO:0000256" key="1">
    <source>
        <dbReference type="ARBA" id="ARBA00004141"/>
    </source>
</evidence>
<dbReference type="PANTHER" id="PTHR31645">
    <property type="entry name" value="OLIGOPEPTIDE TRANSPORTER YGL114W-RELATED"/>
    <property type="match status" value="1"/>
</dbReference>
<feature type="transmembrane region" description="Helical" evidence="6">
    <location>
        <begin position="634"/>
        <end position="651"/>
    </location>
</feature>
<evidence type="ECO:0000256" key="5">
    <source>
        <dbReference type="ARBA" id="ARBA00023136"/>
    </source>
</evidence>
<feature type="transmembrane region" description="Helical" evidence="6">
    <location>
        <begin position="350"/>
        <end position="379"/>
    </location>
</feature>
<feature type="transmembrane region" description="Helical" evidence="6">
    <location>
        <begin position="591"/>
        <end position="614"/>
    </location>
</feature>
<dbReference type="InterPro" id="IPR004814">
    <property type="entry name" value="Oligopep_transpt"/>
</dbReference>
<keyword evidence="2" id="KW-0813">Transport</keyword>
<evidence type="ECO:0000256" key="4">
    <source>
        <dbReference type="ARBA" id="ARBA00022989"/>
    </source>
</evidence>
<dbReference type="InterPro" id="IPR045035">
    <property type="entry name" value="YSL-like"/>
</dbReference>
<feature type="transmembrane region" description="Helical" evidence="6">
    <location>
        <begin position="317"/>
        <end position="338"/>
    </location>
</feature>
<dbReference type="InterPro" id="IPR004813">
    <property type="entry name" value="OPT"/>
</dbReference>
<feature type="transmembrane region" description="Helical" evidence="6">
    <location>
        <begin position="416"/>
        <end position="434"/>
    </location>
</feature>
<feature type="transmembrane region" description="Helical" evidence="6">
    <location>
        <begin position="385"/>
        <end position="404"/>
    </location>
</feature>
<feature type="transmembrane region" description="Helical" evidence="6">
    <location>
        <begin position="513"/>
        <end position="531"/>
    </location>
</feature>
<gene>
    <name evidence="7" type="ORF">D7316_03143</name>
</gene>
<dbReference type="Proteomes" id="UP000271469">
    <property type="component" value="Chromosome"/>
</dbReference>
<dbReference type="Pfam" id="PF03169">
    <property type="entry name" value="OPT"/>
    <property type="match status" value="1"/>
</dbReference>
<reference evidence="7 8" key="1">
    <citation type="submission" date="2018-11" db="EMBL/GenBank/DDBJ databases">
        <title>Gordonia insulae sp. nov., isolated from an island soil.</title>
        <authorList>
            <person name="Kim Y.S."/>
            <person name="Kim S.B."/>
        </authorList>
    </citation>
    <scope>NUCLEOTIDE SEQUENCE [LARGE SCALE GENOMIC DNA]</scope>
    <source>
        <strain evidence="7 8">MMS17-SY073</strain>
    </source>
</reference>
<name>A0A3G8JPU5_9ACTN</name>
<evidence type="ECO:0000313" key="7">
    <source>
        <dbReference type="EMBL" id="AZG46542.1"/>
    </source>
</evidence>
<feature type="transmembrane region" description="Helical" evidence="6">
    <location>
        <begin position="47"/>
        <end position="67"/>
    </location>
</feature>
<evidence type="ECO:0008006" key="9">
    <source>
        <dbReference type="Google" id="ProtNLM"/>
    </source>
</evidence>
<dbReference type="EMBL" id="CP033972">
    <property type="protein sequence ID" value="AZG46542.1"/>
    <property type="molecule type" value="Genomic_DNA"/>
</dbReference>
<dbReference type="PANTHER" id="PTHR31645:SF0">
    <property type="entry name" value="OLIGOPEPTIDE TRANSPORTER YGL114W-RELATED"/>
    <property type="match status" value="1"/>
</dbReference>
<evidence type="ECO:0000256" key="3">
    <source>
        <dbReference type="ARBA" id="ARBA00022692"/>
    </source>
</evidence>
<dbReference type="AlphaFoldDB" id="A0A3G8JPU5"/>
<dbReference type="KEGG" id="gom:D7316_03143"/>
<keyword evidence="4 6" id="KW-1133">Transmembrane helix</keyword>
<dbReference type="RefSeq" id="WP_124709036.1">
    <property type="nucleotide sequence ID" value="NZ_CP033972.1"/>
</dbReference>
<feature type="transmembrane region" description="Helical" evidence="6">
    <location>
        <begin position="108"/>
        <end position="127"/>
    </location>
</feature>
<dbReference type="OrthoDB" id="9809340at2"/>
<sequence>MSTPGSIIKGSASAGLRELTLRGIILGGLITLVFTAANVYLGLRVGLTFATAIPAAVISMSLLRYFADHSVVENNIVQTIASAAGTLSAIIFVLPGLIMIGWWTGFPYWTTVAVCLIGGVLGVMYSIPLRRALVTGSDLPYPEGAAAAEVLKVGDTAQGAEENRRGMRVIVVGSVVSALFSILTQTKLIAGTISGFFRVGSGGTMFGAGLLFSLIGVGHLVGVTVGISMLIGLLISYGVLLPIETWGDLPSSGPIDDVVSDAFANDVRFIGAGAIAVAAVWTLIKIIGPIARGIKDALVSTRARRAGNKVDLTEQDIPVTIVSGVVLASLIPIGFMLWDFAHGTALHGSAGGIITVSIIFVFLIGLVVASVCGYMAGLIGSSNSPISGVGIVVVLVAAVLIKVTFGSADAEESAALVAYTLFTAAIVFGVATISNDNLQDLKTGQLVGATPWKQQVALIIGVVFGSAVIPPVLQLMQTAFGFVGAPGAGEDALPAPQAGLISSLAEGVFGGDLDWALIGIGILIGAVVIIVDEVLAKTSTRFRVPPLAVGMGMYLPMSVTLIIPIGAFIGRWYNRWAERTGGNVARKKRMGVLLATGLIVGESLWNVVFAAIVAASGNDAVLNLPFIGDAWETGSEILGVVLFVAVLAWLYKWTQGWASKESAVDDPATK</sequence>
<keyword evidence="3 6" id="KW-0812">Transmembrane</keyword>
<comment type="subcellular location">
    <subcellularLocation>
        <location evidence="1">Membrane</location>
        <topology evidence="1">Multi-pass membrane protein</topology>
    </subcellularLocation>
</comment>
<feature type="transmembrane region" description="Helical" evidence="6">
    <location>
        <begin position="21"/>
        <end position="41"/>
    </location>
</feature>
<feature type="transmembrane region" description="Helical" evidence="6">
    <location>
        <begin position="269"/>
        <end position="291"/>
    </location>
</feature>